<dbReference type="KEGG" id="abas:ACPOL_3732"/>
<dbReference type="Gene3D" id="2.130.10.10">
    <property type="entry name" value="YVTN repeat-like/Quinoprotein amine dehydrogenase"/>
    <property type="match status" value="1"/>
</dbReference>
<sequence length="338" mass="35752">MLRPMSHVLISKLATSLVLAALTPAAFSQLTLRKTFTLPEGTGKFDHFAVDLSASRLFIAATGNHTIEVLDLASGKVNETITGLGKPHGLAWLSETSRLYASDGSQADLKIYENSPLKIARSIKLSDDADDMVYDAKTKLLYVGHGGGDAANPASVAVIDTTSQSLVTQLSVATHPEGLDIDNAKDRIFVNIADSAEVAVLDGATHTQSATWKLTRAKDNVPLAYDEEHQLLFVACRTPGKLLVLDGNSGKELSDLPSDAGADDIFYDAELHRVYLIAGAGAIDAYEVAADKTVRSIGVVHTSQGAKTGLLVPSQHALYIGAAATGGKPAEIRLYSTK</sequence>
<protein>
    <recommendedName>
        <fullName evidence="4">YncE family protein</fullName>
    </recommendedName>
</protein>
<reference evidence="2 3" key="1">
    <citation type="journal article" date="2018" name="Front. Microbiol.">
        <title>Hydrolytic Capabilities as a Key to Environmental Success: Chitinolytic and Cellulolytic Acidobacteria From Acidic Sub-arctic Soils and Boreal Peatlands.</title>
        <authorList>
            <person name="Belova S.E."/>
            <person name="Ravin N.V."/>
            <person name="Pankratov T.A."/>
            <person name="Rakitin A.L."/>
            <person name="Ivanova A.A."/>
            <person name="Beletsky A.V."/>
            <person name="Mardanov A.V."/>
            <person name="Sinninghe Damste J.S."/>
            <person name="Dedysh S.N."/>
        </authorList>
    </citation>
    <scope>NUCLEOTIDE SEQUENCE [LARGE SCALE GENOMIC DNA]</scope>
    <source>
        <strain evidence="2 3">SBC82</strain>
    </source>
</reference>
<feature type="chain" id="PRO_5016240880" description="YncE family protein" evidence="1">
    <location>
        <begin position="21"/>
        <end position="338"/>
    </location>
</feature>
<dbReference type="Proteomes" id="UP000253606">
    <property type="component" value="Chromosome"/>
</dbReference>
<dbReference type="InterPro" id="IPR015943">
    <property type="entry name" value="WD40/YVTN_repeat-like_dom_sf"/>
</dbReference>
<dbReference type="PANTHER" id="PTHR47197">
    <property type="entry name" value="PROTEIN NIRF"/>
    <property type="match status" value="1"/>
</dbReference>
<dbReference type="PANTHER" id="PTHR47197:SF3">
    <property type="entry name" value="DIHYDRO-HEME D1 DEHYDROGENASE"/>
    <property type="match status" value="1"/>
</dbReference>
<keyword evidence="3" id="KW-1185">Reference proteome</keyword>
<evidence type="ECO:0000313" key="2">
    <source>
        <dbReference type="EMBL" id="AXC13011.1"/>
    </source>
</evidence>
<dbReference type="InterPro" id="IPR011048">
    <property type="entry name" value="Haem_d1_sf"/>
</dbReference>
<evidence type="ECO:0000256" key="1">
    <source>
        <dbReference type="SAM" id="SignalP"/>
    </source>
</evidence>
<proteinExistence type="predicted"/>
<evidence type="ECO:0008006" key="4">
    <source>
        <dbReference type="Google" id="ProtNLM"/>
    </source>
</evidence>
<accession>A0A2Z5G1N7</accession>
<gene>
    <name evidence="2" type="ORF">ACPOL_3732</name>
</gene>
<dbReference type="AlphaFoldDB" id="A0A2Z5G1N7"/>
<dbReference type="SUPFAM" id="SSF51004">
    <property type="entry name" value="C-terminal (heme d1) domain of cytochrome cd1-nitrite reductase"/>
    <property type="match status" value="1"/>
</dbReference>
<keyword evidence="1" id="KW-0732">Signal</keyword>
<dbReference type="EMBL" id="CP030840">
    <property type="protein sequence ID" value="AXC13011.1"/>
    <property type="molecule type" value="Genomic_DNA"/>
</dbReference>
<name>A0A2Z5G1N7_9BACT</name>
<evidence type="ECO:0000313" key="3">
    <source>
        <dbReference type="Proteomes" id="UP000253606"/>
    </source>
</evidence>
<dbReference type="InterPro" id="IPR051200">
    <property type="entry name" value="Host-pathogen_enzymatic-act"/>
</dbReference>
<feature type="signal peptide" evidence="1">
    <location>
        <begin position="1"/>
        <end position="20"/>
    </location>
</feature>
<organism evidence="2 3">
    <name type="scientific">Acidisarcina polymorpha</name>
    <dbReference type="NCBI Taxonomy" id="2211140"/>
    <lineage>
        <taxon>Bacteria</taxon>
        <taxon>Pseudomonadati</taxon>
        <taxon>Acidobacteriota</taxon>
        <taxon>Terriglobia</taxon>
        <taxon>Terriglobales</taxon>
        <taxon>Acidobacteriaceae</taxon>
        <taxon>Acidisarcina</taxon>
    </lineage>
</organism>